<dbReference type="Proteomes" id="UP000757435">
    <property type="component" value="Unassembled WGS sequence"/>
</dbReference>
<evidence type="ECO:0000313" key="2">
    <source>
        <dbReference type="EMBL" id="MBW4660384.1"/>
    </source>
</evidence>
<dbReference type="AlphaFoldDB" id="A0A951QEE5"/>
<evidence type="ECO:0000256" key="1">
    <source>
        <dbReference type="SAM" id="Phobius"/>
    </source>
</evidence>
<dbReference type="Pfam" id="PF03929">
    <property type="entry name" value="PepSY_TM"/>
    <property type="match status" value="1"/>
</dbReference>
<dbReference type="EMBL" id="JAHHHD010000020">
    <property type="protein sequence ID" value="MBW4660384.1"/>
    <property type="molecule type" value="Genomic_DNA"/>
</dbReference>
<organism evidence="2 3">
    <name type="scientific">Drouetiella hepatica Uher 2000/2452</name>
    <dbReference type="NCBI Taxonomy" id="904376"/>
    <lineage>
        <taxon>Bacteria</taxon>
        <taxon>Bacillati</taxon>
        <taxon>Cyanobacteriota</taxon>
        <taxon>Cyanophyceae</taxon>
        <taxon>Oculatellales</taxon>
        <taxon>Oculatellaceae</taxon>
        <taxon>Drouetiella</taxon>
    </lineage>
</organism>
<keyword evidence="1" id="KW-0472">Membrane</keyword>
<dbReference type="InterPro" id="IPR005625">
    <property type="entry name" value="PepSY-ass_TM"/>
</dbReference>
<reference evidence="2" key="1">
    <citation type="submission" date="2021-05" db="EMBL/GenBank/DDBJ databases">
        <authorList>
            <person name="Pietrasiak N."/>
            <person name="Ward R."/>
            <person name="Stajich J.E."/>
            <person name="Kurbessoian T."/>
        </authorList>
    </citation>
    <scope>NUCLEOTIDE SEQUENCE</scope>
    <source>
        <strain evidence="2">UHER 2000/2452</strain>
    </source>
</reference>
<evidence type="ECO:0000313" key="3">
    <source>
        <dbReference type="Proteomes" id="UP000757435"/>
    </source>
</evidence>
<sequence>MNLRKFHRKAAPILFIPLLLTALTGVAYRIGRSWFGLSDEFGEFMMMLHEGRFLGKPIVPAYVLLVGLGLLGIMVSGISLMKRRKDPIQQNAVKLNGRKLHQIMAPIAFLPFGISALTGVAYRLGKAWFGLSADQAAILLKIHQGSYLGSALRPIYVLLVGLSLVIMLATGIQMSGVFRKRRVRAS</sequence>
<comment type="caution">
    <text evidence="2">The sequence shown here is derived from an EMBL/GenBank/DDBJ whole genome shotgun (WGS) entry which is preliminary data.</text>
</comment>
<protein>
    <submittedName>
        <fullName evidence="2">PepSY domain-containing protein</fullName>
    </submittedName>
</protein>
<keyword evidence="1" id="KW-0812">Transmembrane</keyword>
<feature type="transmembrane region" description="Helical" evidence="1">
    <location>
        <begin position="53"/>
        <end position="81"/>
    </location>
</feature>
<accession>A0A951QEE5</accession>
<name>A0A951QEE5_9CYAN</name>
<feature type="transmembrane region" description="Helical" evidence="1">
    <location>
        <begin position="155"/>
        <end position="178"/>
    </location>
</feature>
<reference evidence="2" key="2">
    <citation type="journal article" date="2022" name="Microbiol. Resour. Announc.">
        <title>Metagenome Sequencing to Explore Phylogenomics of Terrestrial Cyanobacteria.</title>
        <authorList>
            <person name="Ward R.D."/>
            <person name="Stajich J.E."/>
            <person name="Johansen J.R."/>
            <person name="Huntemann M."/>
            <person name="Clum A."/>
            <person name="Foster B."/>
            <person name="Foster B."/>
            <person name="Roux S."/>
            <person name="Palaniappan K."/>
            <person name="Varghese N."/>
            <person name="Mukherjee S."/>
            <person name="Reddy T.B.K."/>
            <person name="Daum C."/>
            <person name="Copeland A."/>
            <person name="Chen I.A."/>
            <person name="Ivanova N.N."/>
            <person name="Kyrpides N.C."/>
            <person name="Shapiro N."/>
            <person name="Eloe-Fadrosh E.A."/>
            <person name="Pietrasiak N."/>
        </authorList>
    </citation>
    <scope>NUCLEOTIDE SEQUENCE</scope>
    <source>
        <strain evidence="2">UHER 2000/2452</strain>
    </source>
</reference>
<proteinExistence type="predicted"/>
<feature type="transmembrane region" description="Helical" evidence="1">
    <location>
        <begin position="102"/>
        <end position="122"/>
    </location>
</feature>
<keyword evidence="1" id="KW-1133">Transmembrane helix</keyword>
<gene>
    <name evidence="2" type="ORF">KME15_17050</name>
</gene>